<dbReference type="EMBL" id="AC104642">
    <property type="protein sequence ID" value="AAX79473.1"/>
    <property type="molecule type" value="Genomic_DNA"/>
</dbReference>
<dbReference type="OrthoDB" id="5403181at2759"/>
<evidence type="ECO:0000313" key="18">
    <source>
        <dbReference type="EMBL" id="AAX79473.1"/>
    </source>
</evidence>
<dbReference type="PROSITE" id="PS50848">
    <property type="entry name" value="START"/>
    <property type="match status" value="1"/>
</dbReference>
<accession>D6XDL0</accession>
<dbReference type="GO" id="GO:0016020">
    <property type="term" value="C:membrane"/>
    <property type="evidence" value="ECO:0007669"/>
    <property type="project" value="UniProtKB-SubCell"/>
</dbReference>
<feature type="domain" description="START" evidence="17">
    <location>
        <begin position="36"/>
        <end position="219"/>
    </location>
</feature>
<evidence type="ECO:0000256" key="3">
    <source>
        <dbReference type="ARBA" id="ARBA00004496"/>
    </source>
</evidence>
<reference evidence="19" key="2">
    <citation type="journal article" date="2005" name="Science">
        <title>Comparative genomics of trypanosomatid parasitic protozoa.</title>
        <authorList>
            <person name="El-Sayed N.M."/>
            <person name="Myler P.J."/>
            <person name="Blandin G."/>
            <person name="Berriman M."/>
            <person name="Crabtree J."/>
            <person name="Aggarwal G."/>
            <person name="Caler E."/>
            <person name="Renauld H."/>
            <person name="Worthey E.A."/>
            <person name="Hertz-Fowler C."/>
            <person name="Ghedin E."/>
            <person name="Peacock C."/>
            <person name="Bartholomeu D.C."/>
            <person name="Haas B.J."/>
            <person name="Tran A.N."/>
            <person name="Wortman J.R."/>
            <person name="Alsmark U.C."/>
            <person name="Angiuoli S."/>
            <person name="Anupama A."/>
            <person name="Badger J."/>
            <person name="Bringaud F."/>
            <person name="Cadag E."/>
            <person name="Carlton J.M."/>
            <person name="Cerqueira G.C."/>
            <person name="Creasy T."/>
            <person name="Delcher A.L."/>
            <person name="Djikeng A."/>
            <person name="Embley T.M."/>
            <person name="Hauser C."/>
            <person name="Ivens A.C."/>
            <person name="Kummerfeld S.K."/>
            <person name="Pereira-Leal J.B."/>
            <person name="Nilsson D."/>
            <person name="Peterson J."/>
            <person name="Salzberg S.L."/>
            <person name="Shallom J."/>
            <person name="Silva J.C."/>
            <person name="Sundaram J."/>
            <person name="Westenberger S."/>
            <person name="White O."/>
            <person name="Melville S.E."/>
            <person name="Donelson J.E."/>
            <person name="Andersson B."/>
            <person name="Stuart K.D."/>
            <person name="Hall N."/>
        </authorList>
    </citation>
    <scope>NUCLEOTIDE SEQUENCE</scope>
    <source>
        <strain evidence="19">927/4 GUTat10.1</strain>
    </source>
</reference>
<dbReference type="SMR" id="Q57ZK9"/>
<dbReference type="SUPFAM" id="SSF55961">
    <property type="entry name" value="Bet v1-like"/>
    <property type="match status" value="1"/>
</dbReference>
<evidence type="ECO:0000256" key="11">
    <source>
        <dbReference type="ARBA" id="ARBA00023121"/>
    </source>
</evidence>
<accession>Q57ZK9</accession>
<dbReference type="InterPro" id="IPR023393">
    <property type="entry name" value="START-like_dom_sf"/>
</dbReference>
<evidence type="ECO:0000256" key="5">
    <source>
        <dbReference type="ARBA" id="ARBA00022490"/>
    </source>
</evidence>
<evidence type="ECO:0000256" key="14">
    <source>
        <dbReference type="ARBA" id="ARBA00070345"/>
    </source>
</evidence>
<dbReference type="PaxDb" id="5691-AAZ10337"/>
<dbReference type="SMART" id="SM00234">
    <property type="entry name" value="START"/>
    <property type="match status" value="1"/>
</dbReference>
<dbReference type="GO" id="GO:0006869">
    <property type="term" value="P:lipid transport"/>
    <property type="evidence" value="ECO:0007669"/>
    <property type="project" value="UniProtKB-KW"/>
</dbReference>
<evidence type="ECO:0000256" key="1">
    <source>
        <dbReference type="ARBA" id="ARBA00004230"/>
    </source>
</evidence>
<evidence type="ECO:0000313" key="19">
    <source>
        <dbReference type="EMBL" id="AAZ10337.1"/>
    </source>
</evidence>
<keyword evidence="4" id="KW-0813">Transport</keyword>
<dbReference type="KEGG" id="tbr:Tb927.3.3030"/>
<protein>
    <recommendedName>
        <fullName evidence="14">START domain-containing protein 10</fullName>
    </recommendedName>
    <alternativeName>
        <fullName evidence="15">PCTP-like protein</fullName>
    </alternativeName>
    <alternativeName>
        <fullName evidence="16">StAR-related lipid transfer protein 10</fullName>
    </alternativeName>
</protein>
<keyword evidence="11" id="KW-0446">Lipid-binding</keyword>
<keyword evidence="9" id="KW-0445">Lipid transport</keyword>
<keyword evidence="5" id="KW-0963">Cytoplasm</keyword>
<reference evidence="18" key="4">
    <citation type="submission" date="2005-04" db="EMBL/GenBank/DDBJ databases">
        <title>.</title>
        <authorList>
            <person name="Ghedin E."/>
            <person name="Blandin G."/>
            <person name="Bartholomeu D."/>
            <person name="Caler E."/>
            <person name="Haas B."/>
            <person name="Hannick L."/>
            <person name="Shallom J."/>
            <person name="Hou L."/>
            <person name="Djikeng A."/>
            <person name="Feldblyum T."/>
            <person name="Hostetler J."/>
            <person name="Johnson J."/>
            <person name="Jones K."/>
            <person name="Koo H.L."/>
            <person name="Larkin C."/>
            <person name="Pai G."/>
            <person name="Peterson J."/>
            <person name="Khalak H.G."/>
            <person name="Salzberg S."/>
            <person name="Simpson A.J."/>
            <person name="Tallon L."/>
            <person name="Van Aken S."/>
            <person name="Wanless D."/>
            <person name="White O."/>
            <person name="Wortman J."/>
            <person name="Fraser C.M."/>
            <person name="El-Sayed N.M.A."/>
        </authorList>
    </citation>
    <scope>NUCLEOTIDE SEQUENCE</scope>
    <source>
        <strain evidence="18">GUTat10.1</strain>
    </source>
</reference>
<dbReference type="STRING" id="185431.Q57ZK9"/>
<evidence type="ECO:0000256" key="10">
    <source>
        <dbReference type="ARBA" id="ARBA00023069"/>
    </source>
</evidence>
<dbReference type="PANTHER" id="PTHR19308">
    <property type="entry name" value="PHOSPHATIDYLCHOLINE TRANSFER PROTEIN"/>
    <property type="match status" value="1"/>
</dbReference>
<keyword evidence="13" id="KW-0966">Cell projection</keyword>
<sequence>MSTEDVFVESAGEKYRLQVLRDFRKFKELVLSTNAWTKQYSDSHTLVETRPPEDKSTGINIVRVKREMPGVTCEDLYDTLHDAGYRATWDENMLEGKNIATLSPHNDIGYYAVKLPWPLKNRDFCNLRSWMEFTNGEFVIFNHSVKHPNCPEKKQFVRARSIITGYLIQPFGDGGCLLSYITCSDPCGSIPHSVINFTTTRIVPKVMNQLQKCALKYGEYFAKNGKCPREELPWRTPKMNWSSTFNYPGEEEAATSGANVGLNDTREGTVNRDGERVMSLMEESSLAAGSQYSSPACDGLTGRCVGAESATPTTAEGDSPVVQQYKDIMHRLANVADDTFIVEGRAPAVAEYTSRVGVFVDGVRRTSPH</sequence>
<keyword evidence="7" id="KW-0282">Flagellum</keyword>
<evidence type="ECO:0000256" key="7">
    <source>
        <dbReference type="ARBA" id="ARBA00022846"/>
    </source>
</evidence>
<evidence type="ECO:0000256" key="4">
    <source>
        <dbReference type="ARBA" id="ARBA00022448"/>
    </source>
</evidence>
<dbReference type="InParanoid" id="Q57ZK9"/>
<dbReference type="OMA" id="MRSWMEF"/>
<evidence type="ECO:0000256" key="6">
    <source>
        <dbReference type="ARBA" id="ARBA00022553"/>
    </source>
</evidence>
<dbReference type="FunFam" id="3.30.530.20:FF:000008">
    <property type="entry name" value="START domain containing 10"/>
    <property type="match status" value="1"/>
</dbReference>
<evidence type="ECO:0000256" key="16">
    <source>
        <dbReference type="ARBA" id="ARBA00080073"/>
    </source>
</evidence>
<keyword evidence="8" id="KW-0007">Acetylation</keyword>
<dbReference type="Proteomes" id="UP000008524">
    <property type="component" value="Chromosome 3"/>
</dbReference>
<dbReference type="RefSeq" id="XP_843896.1">
    <property type="nucleotide sequence ID" value="XM_838803.1"/>
</dbReference>
<dbReference type="PANTHER" id="PTHR19308:SF51">
    <property type="entry name" value="START DOMAIN-CONTAINING PROTEIN"/>
    <property type="match status" value="1"/>
</dbReference>
<evidence type="ECO:0000259" key="17">
    <source>
        <dbReference type="PROSITE" id="PS50848"/>
    </source>
</evidence>
<evidence type="ECO:0000256" key="15">
    <source>
        <dbReference type="ARBA" id="ARBA00076937"/>
    </source>
</evidence>
<keyword evidence="6" id="KW-0597">Phosphoprotein</keyword>
<proteinExistence type="predicted"/>
<keyword evidence="12" id="KW-0472">Membrane</keyword>
<organism evidence="18 20">
    <name type="scientific">Trypanosoma brucei brucei (strain 927/4 GUTat10.1)</name>
    <dbReference type="NCBI Taxonomy" id="185431"/>
    <lineage>
        <taxon>Eukaryota</taxon>
        <taxon>Discoba</taxon>
        <taxon>Euglenozoa</taxon>
        <taxon>Kinetoplastea</taxon>
        <taxon>Metakinetoplastina</taxon>
        <taxon>Trypanosomatida</taxon>
        <taxon>Trypanosomatidae</taxon>
        <taxon>Trypanosoma</taxon>
    </lineage>
</organism>
<dbReference type="CDD" id="cd08871">
    <property type="entry name" value="START_STARD10-like"/>
    <property type="match status" value="1"/>
</dbReference>
<evidence type="ECO:0000256" key="2">
    <source>
        <dbReference type="ARBA" id="ARBA00004370"/>
    </source>
</evidence>
<dbReference type="InterPro" id="IPR041951">
    <property type="entry name" value="STARD10_START"/>
</dbReference>
<keyword evidence="20" id="KW-1185">Reference proteome</keyword>
<dbReference type="EMBL" id="CP000066">
    <property type="protein sequence ID" value="AAZ10337.1"/>
    <property type="molecule type" value="Genomic_DNA"/>
</dbReference>
<dbReference type="AlphaFoldDB" id="Q57ZK9"/>
<dbReference type="Gene3D" id="3.30.530.20">
    <property type="match status" value="1"/>
</dbReference>
<dbReference type="InterPro" id="IPR051213">
    <property type="entry name" value="START_lipid_transfer"/>
</dbReference>
<dbReference type="GO" id="GO:0005829">
    <property type="term" value="C:cytosol"/>
    <property type="evidence" value="ECO:0007669"/>
    <property type="project" value="UniProtKB-ARBA"/>
</dbReference>
<dbReference type="eggNOG" id="KOG2761">
    <property type="taxonomic scope" value="Eukaryota"/>
</dbReference>
<evidence type="ECO:0000256" key="9">
    <source>
        <dbReference type="ARBA" id="ARBA00023055"/>
    </source>
</evidence>
<evidence type="ECO:0000256" key="12">
    <source>
        <dbReference type="ARBA" id="ARBA00023136"/>
    </source>
</evidence>
<name>Q57ZK9_TRYB2</name>
<evidence type="ECO:0000313" key="20">
    <source>
        <dbReference type="Proteomes" id="UP000008524"/>
    </source>
</evidence>
<dbReference type="GO" id="GO:0012505">
    <property type="term" value="C:endomembrane system"/>
    <property type="evidence" value="ECO:0000314"/>
    <property type="project" value="GeneDB"/>
</dbReference>
<dbReference type="Pfam" id="PF01852">
    <property type="entry name" value="START"/>
    <property type="match status" value="1"/>
</dbReference>
<keyword evidence="10" id="KW-0969">Cilium</keyword>
<reference evidence="18" key="1">
    <citation type="submission" date="2002-05" db="EMBL/GenBank/DDBJ databases">
        <authorList>
            <person name="El-Sayed N.M."/>
            <person name="Khalak H."/>
            <person name="Adams M.D."/>
        </authorList>
    </citation>
    <scope>NUCLEOTIDE SEQUENCE</scope>
    <source>
        <strain evidence="18">GUTat10.1</strain>
    </source>
</reference>
<reference evidence="19 20" key="3">
    <citation type="journal article" date="2005" name="Science">
        <title>The genome of the African trypanosome Trypanosoma brucei.</title>
        <authorList>
            <person name="Berriman M."/>
            <person name="Ghedin E."/>
            <person name="Hertz-Fowler C."/>
            <person name="Blandin G."/>
            <person name="Renauld H."/>
            <person name="Bartholomeu D.C."/>
            <person name="Lennard N.J."/>
            <person name="Caler E."/>
            <person name="Hamlin N.E."/>
            <person name="Haas B."/>
            <person name="Bohme U."/>
            <person name="Hannick L."/>
            <person name="Aslett M.A."/>
            <person name="Shallom J."/>
            <person name="Marcello L."/>
            <person name="Hou L."/>
            <person name="Wickstead B."/>
            <person name="Alsmark U.C."/>
            <person name="Arrowsmith C."/>
            <person name="Atkin R.J."/>
            <person name="Barron A.J."/>
            <person name="Bringaud F."/>
            <person name="Brooks K."/>
            <person name="Carrington M."/>
            <person name="Cherevach I."/>
            <person name="Chillingworth T.J."/>
            <person name="Churcher C."/>
            <person name="Clark L.N."/>
            <person name="Corton C.H."/>
            <person name="Cronin A."/>
            <person name="Davies R.M."/>
            <person name="Doggett J."/>
            <person name="Djikeng A."/>
            <person name="Feldblyum T."/>
            <person name="Field M.C."/>
            <person name="Fraser A."/>
            <person name="Goodhead I."/>
            <person name="Hance Z."/>
            <person name="Harper D."/>
            <person name="Harris B.R."/>
            <person name="Hauser H."/>
            <person name="Hostetler J."/>
            <person name="Ivens A."/>
            <person name="Jagels K."/>
            <person name="Johnson D."/>
            <person name="Johnson J."/>
            <person name="Jones K."/>
            <person name="Kerhornou A.X."/>
            <person name="Koo H."/>
            <person name="Larke N."/>
            <person name="Landfear S."/>
            <person name="Larkin C."/>
            <person name="Leech V."/>
            <person name="Line A."/>
            <person name="Lord A."/>
            <person name="Macleod A."/>
            <person name="Mooney P.J."/>
            <person name="Moule S."/>
            <person name="Martin D.M."/>
            <person name="Morgan G.W."/>
            <person name="Mungall K."/>
            <person name="Norbertczak H."/>
            <person name="Ormond D."/>
            <person name="Pai G."/>
            <person name="Peacock C.S."/>
            <person name="Peterson J."/>
            <person name="Quail M.A."/>
            <person name="Rabbinowitsch E."/>
            <person name="Rajandream M.A."/>
            <person name="Reitter C."/>
            <person name="Salzberg S.L."/>
            <person name="Sanders M."/>
            <person name="Schobel S."/>
            <person name="Sharp S."/>
            <person name="Simmonds M."/>
            <person name="Simpson A.J."/>
            <person name="Tallon L."/>
            <person name="Turner C.M."/>
            <person name="Tait A."/>
            <person name="Tivey A.R."/>
            <person name="Van Aken S."/>
            <person name="Walker D."/>
            <person name="Wanless D."/>
            <person name="Wang S."/>
            <person name="White B."/>
            <person name="White O."/>
            <person name="Whitehead S."/>
            <person name="Woodward J."/>
            <person name="Wortman J."/>
            <person name="Adams M.D."/>
            <person name="Embley T.M."/>
            <person name="Gull K."/>
            <person name="Ullu E."/>
            <person name="Barry J.D."/>
            <person name="Fairlamb A.H."/>
            <person name="Opperdoes F."/>
            <person name="Barrell B.G."/>
            <person name="Donelson J.E."/>
            <person name="Hall N."/>
            <person name="Fraser C.M."/>
            <person name="Melville S.E."/>
            <person name="El-Sayed N.M."/>
        </authorList>
    </citation>
    <scope>NUCLEOTIDE SEQUENCE [LARGE SCALE GENOMIC DNA]</scope>
    <source>
        <strain evidence="19 20">927/4 GUTat10.1</strain>
    </source>
</reference>
<evidence type="ECO:0000256" key="13">
    <source>
        <dbReference type="ARBA" id="ARBA00023273"/>
    </source>
</evidence>
<reference evidence="19" key="5">
    <citation type="submission" date="2005-04" db="EMBL/GenBank/DDBJ databases">
        <title>Sequencing, closure, and annotation of Trypanosoma brucei chromosomes 2 through 8.</title>
        <authorList>
            <person name="Ghedin E."/>
            <person name="Blandin G."/>
            <person name="Bartholomeu D."/>
            <person name="Caler E."/>
            <person name="Haas B."/>
            <person name="Hannick L."/>
            <person name="Shallom J."/>
            <person name="Hou L."/>
            <person name="Djikeng A."/>
            <person name="Feldblyum T."/>
            <person name="Hostetler J."/>
            <person name="Johnson J."/>
            <person name="Jones K."/>
            <person name="Koo H.L."/>
            <person name="Larkin C."/>
            <person name="Pai G."/>
            <person name="Peterson J."/>
            <person name="Khalak H.G."/>
            <person name="Salzberg S."/>
            <person name="Simpson A.J."/>
            <person name="Tallon L."/>
            <person name="Van Aken S."/>
            <person name="Wanless D."/>
            <person name="White O."/>
            <person name="Wortman J."/>
            <person name="Fraser C.M."/>
            <person name="El-Sayed N.M.A."/>
        </authorList>
    </citation>
    <scope>NUCLEOTIDE SEQUENCE</scope>
    <source>
        <strain evidence="19">927/4 GUTat10.1</strain>
    </source>
</reference>
<dbReference type="GeneID" id="3656237"/>
<dbReference type="GO" id="GO:0031514">
    <property type="term" value="C:motile cilium"/>
    <property type="evidence" value="ECO:0007669"/>
    <property type="project" value="UniProtKB-SubCell"/>
</dbReference>
<evidence type="ECO:0000256" key="8">
    <source>
        <dbReference type="ARBA" id="ARBA00022990"/>
    </source>
</evidence>
<dbReference type="VEuPathDB" id="TriTrypDB:Tb927.3.3030"/>
<comment type="subcellular location">
    <subcellularLocation>
        <location evidence="1">Cell projection</location>
        <location evidence="1">Cilium</location>
        <location evidence="1">Flagellum</location>
    </subcellularLocation>
    <subcellularLocation>
        <location evidence="3">Cytoplasm</location>
    </subcellularLocation>
    <subcellularLocation>
        <location evidence="2">Membrane</location>
    </subcellularLocation>
</comment>
<gene>
    <name evidence="19" type="primary">Tb03.27C5.510</name>
    <name evidence="18" type="ORF">Tb927.3.3030</name>
</gene>
<dbReference type="InterPro" id="IPR002913">
    <property type="entry name" value="START_lipid-bd_dom"/>
</dbReference>
<dbReference type="GO" id="GO:0008289">
    <property type="term" value="F:lipid binding"/>
    <property type="evidence" value="ECO:0007669"/>
    <property type="project" value="UniProtKB-KW"/>
</dbReference>